<sequence length="68" mass="7329">MTPAFGHVEVEEHRIGAMALDLPEHFFPGRGLCDDRDVPFGLRGGLGTTIFNTLFVAALTSGLLALIF</sequence>
<reference evidence="3" key="2">
    <citation type="submission" date="2012-08" db="EMBL/GenBank/DDBJ databases">
        <title>Whole-genome sequence of Nocardiopsis alba strain ATCC BAA-2165 associated with honeybees.</title>
        <authorList>
            <person name="Qiao J."/>
            <person name="Chen L."/>
            <person name="Li Y."/>
            <person name="Wang J."/>
            <person name="Zhang W."/>
            <person name="Chen S."/>
        </authorList>
    </citation>
    <scope>NUCLEOTIDE SEQUENCE [LARGE SCALE GENOMIC DNA]</scope>
    <source>
        <strain evidence="3">ATCC BAA-2165 / BE74</strain>
    </source>
</reference>
<proteinExistence type="predicted"/>
<keyword evidence="1" id="KW-1133">Transmembrane helix</keyword>
<gene>
    <name evidence="2" type="ordered locus">B005_3927</name>
</gene>
<evidence type="ECO:0000313" key="2">
    <source>
        <dbReference type="EMBL" id="AFR09570.1"/>
    </source>
</evidence>
<dbReference type="KEGG" id="nal:B005_3927"/>
<keyword evidence="1" id="KW-0472">Membrane</keyword>
<dbReference type="STRING" id="1205910.B005_3927"/>
<evidence type="ECO:0000256" key="1">
    <source>
        <dbReference type="SAM" id="Phobius"/>
    </source>
</evidence>
<protein>
    <submittedName>
        <fullName evidence="2">Uncharacterized protein</fullName>
    </submittedName>
</protein>
<dbReference type="AlphaFoldDB" id="J7LDV1"/>
<accession>J7LDV1</accession>
<keyword evidence="1" id="KW-0812">Transmembrane</keyword>
<reference evidence="2 3" key="1">
    <citation type="journal article" date="2012" name="J. Bacteriol.">
        <title>Whole-Genome Sequence of Nocardiopsis alba Strain ATCC BAA-2165, Associated with Honeybees.</title>
        <authorList>
            <person name="Qiao J."/>
            <person name="Chen L."/>
            <person name="Li Y."/>
            <person name="Wang J."/>
            <person name="Zhang W."/>
            <person name="Chen S."/>
        </authorList>
    </citation>
    <scope>NUCLEOTIDE SEQUENCE [LARGE SCALE GENOMIC DNA]</scope>
    <source>
        <strain evidence="3">ATCC BAA-2165 / BE74</strain>
    </source>
</reference>
<dbReference type="HOGENOM" id="CLU_2789734_0_0_11"/>
<dbReference type="RefSeq" id="WP_014912025.1">
    <property type="nucleotide sequence ID" value="NC_018524.1"/>
</dbReference>
<dbReference type="Proteomes" id="UP000003779">
    <property type="component" value="Chromosome"/>
</dbReference>
<organism evidence="2 3">
    <name type="scientific">Nocardiopsis alba (strain ATCC BAA-2165 / BE74)</name>
    <dbReference type="NCBI Taxonomy" id="1205910"/>
    <lineage>
        <taxon>Bacteria</taxon>
        <taxon>Bacillati</taxon>
        <taxon>Actinomycetota</taxon>
        <taxon>Actinomycetes</taxon>
        <taxon>Streptosporangiales</taxon>
        <taxon>Nocardiopsidaceae</taxon>
        <taxon>Nocardiopsis</taxon>
    </lineage>
</organism>
<feature type="transmembrane region" description="Helical" evidence="1">
    <location>
        <begin position="49"/>
        <end position="67"/>
    </location>
</feature>
<name>J7LDV1_NOCAA</name>
<dbReference type="PATRIC" id="fig|1205910.3.peg.3717"/>
<evidence type="ECO:0000313" key="3">
    <source>
        <dbReference type="Proteomes" id="UP000003779"/>
    </source>
</evidence>
<dbReference type="EMBL" id="CP003788">
    <property type="protein sequence ID" value="AFR09570.1"/>
    <property type="molecule type" value="Genomic_DNA"/>
</dbReference>